<dbReference type="GeneID" id="86824874"/>
<dbReference type="InterPro" id="IPR012394">
    <property type="entry name" value="Aldehyde_DH_NAD(P)"/>
</dbReference>
<dbReference type="SUPFAM" id="SSF53720">
    <property type="entry name" value="ALDH-like"/>
    <property type="match status" value="1"/>
</dbReference>
<reference evidence="5 6" key="1">
    <citation type="submission" date="2020-10" db="EMBL/GenBank/DDBJ databases">
        <title>Sequencing the genomes of 1000 actinobacteria strains.</title>
        <authorList>
            <person name="Klenk H.-P."/>
        </authorList>
    </citation>
    <scope>NUCLEOTIDE SEQUENCE [LARGE SCALE GENOMIC DNA]</scope>
    <source>
        <strain evidence="5 6">DSM 41803</strain>
    </source>
</reference>
<comment type="similarity">
    <text evidence="1">Belongs to the aldehyde dehydrogenase family.</text>
</comment>
<dbReference type="Pfam" id="PF00171">
    <property type="entry name" value="Aldedh"/>
    <property type="match status" value="1"/>
</dbReference>
<organism evidence="5 6">
    <name type="scientific">Streptomyces stelliscabiei</name>
    <dbReference type="NCBI Taxonomy" id="146820"/>
    <lineage>
        <taxon>Bacteria</taxon>
        <taxon>Bacillati</taxon>
        <taxon>Actinomycetota</taxon>
        <taxon>Actinomycetes</taxon>
        <taxon>Kitasatosporales</taxon>
        <taxon>Streptomycetaceae</taxon>
        <taxon>Streptomyces</taxon>
    </lineage>
</organism>
<dbReference type="GO" id="GO:0050269">
    <property type="term" value="F:coniferyl-aldehyde dehydrogenase [NAD(P)+] activity"/>
    <property type="evidence" value="ECO:0007669"/>
    <property type="project" value="UniProtKB-EC"/>
</dbReference>
<gene>
    <name evidence="5" type="ORF">H4687_000182</name>
</gene>
<keyword evidence="6" id="KW-1185">Reference proteome</keyword>
<dbReference type="InterPro" id="IPR016163">
    <property type="entry name" value="Ald_DH_C"/>
</dbReference>
<dbReference type="InterPro" id="IPR015590">
    <property type="entry name" value="Aldehyde_DH_dom"/>
</dbReference>
<feature type="domain" description="Aldehyde dehydrogenase" evidence="4">
    <location>
        <begin position="1"/>
        <end position="89"/>
    </location>
</feature>
<dbReference type="GO" id="GO:0005737">
    <property type="term" value="C:cytoplasm"/>
    <property type="evidence" value="ECO:0007669"/>
    <property type="project" value="TreeGrafter"/>
</dbReference>
<feature type="region of interest" description="Disordered" evidence="3">
    <location>
        <begin position="127"/>
        <end position="159"/>
    </location>
</feature>
<evidence type="ECO:0000256" key="2">
    <source>
        <dbReference type="ARBA" id="ARBA00023002"/>
    </source>
</evidence>
<evidence type="ECO:0000256" key="1">
    <source>
        <dbReference type="ARBA" id="ARBA00009986"/>
    </source>
</evidence>
<accession>A0A8I0TQC0</accession>
<dbReference type="AlphaFoldDB" id="A0A8I0TQC0"/>
<evidence type="ECO:0000313" key="5">
    <source>
        <dbReference type="EMBL" id="MBE1594053.1"/>
    </source>
</evidence>
<dbReference type="Gene3D" id="3.40.605.10">
    <property type="entry name" value="Aldehyde Dehydrogenase, Chain A, domain 1"/>
    <property type="match status" value="1"/>
</dbReference>
<dbReference type="GO" id="GO:0004029">
    <property type="term" value="F:aldehyde dehydrogenase (NAD+) activity"/>
    <property type="evidence" value="ECO:0007669"/>
    <property type="project" value="TreeGrafter"/>
</dbReference>
<evidence type="ECO:0000256" key="3">
    <source>
        <dbReference type="SAM" id="MobiDB-lite"/>
    </source>
</evidence>
<keyword evidence="2 5" id="KW-0560">Oxidoreductase</keyword>
<comment type="caution">
    <text evidence="5">The sequence shown here is derived from an EMBL/GenBank/DDBJ whole genome shotgun (WGS) entry which is preliminary data.</text>
</comment>
<dbReference type="OrthoDB" id="6882680at2"/>
<sequence>MTIHPYDDLAEAIAFINDRPAALAAYWYGEDGDDFRRFLQDTTSGGVTRNDGLLHASLSNAPSGGVGGSGTGAYGGKAGFDEFTYRRTVAAQTGPQGFTDGMVGSALLPPELTAGIDQAITGVAVEIRTRPANRSSRRMKAGPRGSSGVSKPTPDRSPT</sequence>
<name>A0A8I0TQC0_9ACTN</name>
<dbReference type="PANTHER" id="PTHR43570">
    <property type="entry name" value="ALDEHYDE DEHYDROGENASE"/>
    <property type="match status" value="1"/>
</dbReference>
<dbReference type="EC" id="1.2.1.68" evidence="5"/>
<dbReference type="Proteomes" id="UP000629287">
    <property type="component" value="Unassembled WGS sequence"/>
</dbReference>
<dbReference type="GO" id="GO:0006081">
    <property type="term" value="P:aldehyde metabolic process"/>
    <property type="evidence" value="ECO:0007669"/>
    <property type="project" value="InterPro"/>
</dbReference>
<protein>
    <submittedName>
        <fullName evidence="5">Coniferyl-aldehyde dehydrogenase</fullName>
        <ecNumber evidence="5">1.2.1.68</ecNumber>
    </submittedName>
</protein>
<evidence type="ECO:0000259" key="4">
    <source>
        <dbReference type="Pfam" id="PF00171"/>
    </source>
</evidence>
<dbReference type="Gene3D" id="3.40.309.10">
    <property type="entry name" value="Aldehyde Dehydrogenase, Chain A, domain 2"/>
    <property type="match status" value="1"/>
</dbReference>
<dbReference type="RefSeq" id="WP_046915891.1">
    <property type="nucleotide sequence ID" value="NZ_JADBGF010000001.1"/>
</dbReference>
<dbReference type="InterPro" id="IPR016162">
    <property type="entry name" value="Ald_DH_N"/>
</dbReference>
<dbReference type="PANTHER" id="PTHR43570:SF16">
    <property type="entry name" value="ALDEHYDE DEHYDROGENASE TYPE III, ISOFORM Q"/>
    <property type="match status" value="1"/>
</dbReference>
<proteinExistence type="inferred from homology"/>
<dbReference type="EMBL" id="JADBGF010000001">
    <property type="protein sequence ID" value="MBE1594053.1"/>
    <property type="molecule type" value="Genomic_DNA"/>
</dbReference>
<dbReference type="InterPro" id="IPR016161">
    <property type="entry name" value="Ald_DH/histidinol_DH"/>
</dbReference>
<evidence type="ECO:0000313" key="6">
    <source>
        <dbReference type="Proteomes" id="UP000629287"/>
    </source>
</evidence>